<protein>
    <submittedName>
        <fullName evidence="1">Uncharacterized protein</fullName>
    </submittedName>
</protein>
<evidence type="ECO:0000313" key="1">
    <source>
        <dbReference type="EMBL" id="QIG68189.1"/>
    </source>
</evidence>
<sequence>MRIALFDKDLKFVDEKNFLETPQHGHTVILHSGDDFSEKRHYTVTAVVHETYRHYCRPGEPNMKMYLIVSPVIPLDR</sequence>
<keyword evidence="2" id="KW-1185">Reference proteome</keyword>
<dbReference type="EMBL" id="MN988486">
    <property type="protein sequence ID" value="QIG68189.1"/>
    <property type="molecule type" value="Genomic_DNA"/>
</dbReference>
<accession>A0A7S5R9V4</accession>
<organism evidence="1 2">
    <name type="scientific">Rhizobium phage RHph_Y68</name>
    <dbReference type="NCBI Taxonomy" id="2509787"/>
    <lineage>
        <taxon>Viruses</taxon>
        <taxon>Duplodnaviria</taxon>
        <taxon>Heunggongvirae</taxon>
        <taxon>Uroviricota</taxon>
        <taxon>Caudoviricetes</taxon>
        <taxon>Pootjesviridae</taxon>
        <taxon>Staniewskivirinae</taxon>
        <taxon>Trinifflemingvirus</taxon>
        <taxon>Trinifflemingvirus Y68</taxon>
    </lineage>
</organism>
<dbReference type="Proteomes" id="UP000605518">
    <property type="component" value="Segment"/>
</dbReference>
<gene>
    <name evidence="1" type="ORF">EVB55_254</name>
</gene>
<name>A0A7S5R9V4_9CAUD</name>
<evidence type="ECO:0000313" key="2">
    <source>
        <dbReference type="Proteomes" id="UP000605518"/>
    </source>
</evidence>
<reference evidence="1" key="1">
    <citation type="submission" date="2020-01" db="EMBL/GenBank/DDBJ databases">
        <title>Patterns of diversity and host range of bacteriophage communities associated with bean-nodulatin bacteria.</title>
        <authorList>
            <person name="Vann Cauwenberghe J."/>
            <person name="Santamaria R.I."/>
            <person name="Bustos P."/>
            <person name="Juarez S."/>
            <person name="Gonzalez V."/>
        </authorList>
    </citation>
    <scope>NUCLEOTIDE SEQUENCE</scope>
</reference>
<proteinExistence type="predicted"/>